<evidence type="ECO:0000313" key="4">
    <source>
        <dbReference type="Proteomes" id="UP000234271"/>
    </source>
</evidence>
<dbReference type="RefSeq" id="WP_062153453.1">
    <property type="nucleotide sequence ID" value="NZ_CP012373.2"/>
</dbReference>
<protein>
    <submittedName>
        <fullName evidence="3">Methyltransferase domain-containing protein</fullName>
    </submittedName>
</protein>
<keyword evidence="4" id="KW-1185">Reference proteome</keyword>
<sequence>MHRVPEPELMLDDEQARAYARADFEDPHSLFVQRFADVFLDAQIVGYVLDLGCGAGDISRRFAQRYPHCQIHGVDGSSAMLKYGREMLVHYDLEKRIQLLEGYLPGAQLPEAQYDVIISNSLLHHLVQPMVLWETIKAKAKADGFIFIMDFMRPESFRQAEIMVQHYAGSEPSVLRRDFYNSLLAAYRIDEVNEQLKQADLDYLKLHEVSDRHFVVMGRFQG</sequence>
<dbReference type="Pfam" id="PF13649">
    <property type="entry name" value="Methyltransf_25"/>
    <property type="match status" value="1"/>
</dbReference>
<dbReference type="PANTHER" id="PTHR43861">
    <property type="entry name" value="TRANS-ACONITATE 2-METHYLTRANSFERASE-RELATED"/>
    <property type="match status" value="1"/>
</dbReference>
<organism evidence="3 4">
    <name type="scientific">Beggiatoa leptomitoformis</name>
    <dbReference type="NCBI Taxonomy" id="288004"/>
    <lineage>
        <taxon>Bacteria</taxon>
        <taxon>Pseudomonadati</taxon>
        <taxon>Pseudomonadota</taxon>
        <taxon>Gammaproteobacteria</taxon>
        <taxon>Thiotrichales</taxon>
        <taxon>Thiotrichaceae</taxon>
        <taxon>Beggiatoa</taxon>
    </lineage>
</organism>
<keyword evidence="3" id="KW-0489">Methyltransferase</keyword>
<dbReference type="KEGG" id="blep:AL038_12940"/>
<dbReference type="InterPro" id="IPR041698">
    <property type="entry name" value="Methyltransf_25"/>
</dbReference>
<dbReference type="GO" id="GO:0032259">
    <property type="term" value="P:methylation"/>
    <property type="evidence" value="ECO:0007669"/>
    <property type="project" value="UniProtKB-KW"/>
</dbReference>
<dbReference type="Proteomes" id="UP000234271">
    <property type="component" value="Chromosome"/>
</dbReference>
<dbReference type="AlphaFoldDB" id="A0A2N9YFC7"/>
<dbReference type="EMBL" id="CP018889">
    <property type="protein sequence ID" value="AUI69231.1"/>
    <property type="molecule type" value="Genomic_DNA"/>
</dbReference>
<gene>
    <name evidence="3" type="ORF">BLE401_11335</name>
</gene>
<dbReference type="CDD" id="cd02440">
    <property type="entry name" value="AdoMet_MTases"/>
    <property type="match status" value="1"/>
</dbReference>
<feature type="domain" description="Methyltransferase" evidence="2">
    <location>
        <begin position="48"/>
        <end position="129"/>
    </location>
</feature>
<accession>A0A2N9YFC7</accession>
<dbReference type="InterPro" id="IPR029063">
    <property type="entry name" value="SAM-dependent_MTases_sf"/>
</dbReference>
<keyword evidence="1 3" id="KW-0808">Transferase</keyword>
<evidence type="ECO:0000256" key="1">
    <source>
        <dbReference type="ARBA" id="ARBA00022679"/>
    </source>
</evidence>
<dbReference type="STRING" id="288004.AL038_12940"/>
<dbReference type="GO" id="GO:0008168">
    <property type="term" value="F:methyltransferase activity"/>
    <property type="evidence" value="ECO:0007669"/>
    <property type="project" value="UniProtKB-KW"/>
</dbReference>
<reference evidence="4" key="1">
    <citation type="submission" date="2016-12" db="EMBL/GenBank/DDBJ databases">
        <title>Complete Genome Sequence of Beggiatoa leptomitiformis D-401.</title>
        <authorList>
            <person name="Fomenkov A."/>
            <person name="Vincze T."/>
            <person name="Grabovich M."/>
            <person name="Anton B.P."/>
            <person name="Dubinina G."/>
            <person name="Orlova M."/>
            <person name="Belousova E."/>
            <person name="Roberts R.J."/>
        </authorList>
    </citation>
    <scope>NUCLEOTIDE SEQUENCE [LARGE SCALE GENOMIC DNA]</scope>
    <source>
        <strain evidence="4">D-401</strain>
    </source>
</reference>
<proteinExistence type="predicted"/>
<dbReference type="OrthoDB" id="9778766at2"/>
<evidence type="ECO:0000313" key="3">
    <source>
        <dbReference type="EMBL" id="AUI69231.1"/>
    </source>
</evidence>
<evidence type="ECO:0000259" key="2">
    <source>
        <dbReference type="Pfam" id="PF13649"/>
    </source>
</evidence>
<dbReference type="SUPFAM" id="SSF53335">
    <property type="entry name" value="S-adenosyl-L-methionine-dependent methyltransferases"/>
    <property type="match status" value="1"/>
</dbReference>
<dbReference type="Gene3D" id="3.40.50.150">
    <property type="entry name" value="Vaccinia Virus protein VP39"/>
    <property type="match status" value="1"/>
</dbReference>
<name>A0A2N9YFC7_9GAMM</name>